<dbReference type="EMBL" id="JAABOA010000696">
    <property type="protein sequence ID" value="KAF9583444.1"/>
    <property type="molecule type" value="Genomic_DNA"/>
</dbReference>
<keyword evidence="3" id="KW-1185">Reference proteome</keyword>
<feature type="chain" id="PRO_5040415471" evidence="1">
    <location>
        <begin position="21"/>
        <end position="105"/>
    </location>
</feature>
<evidence type="ECO:0000313" key="2">
    <source>
        <dbReference type="EMBL" id="KAF9583444.1"/>
    </source>
</evidence>
<proteinExistence type="predicted"/>
<evidence type="ECO:0000256" key="1">
    <source>
        <dbReference type="SAM" id="SignalP"/>
    </source>
</evidence>
<protein>
    <submittedName>
        <fullName evidence="2">Uncharacterized protein</fullName>
    </submittedName>
</protein>
<organism evidence="2 3">
    <name type="scientific">Lunasporangiospora selenospora</name>
    <dbReference type="NCBI Taxonomy" id="979761"/>
    <lineage>
        <taxon>Eukaryota</taxon>
        <taxon>Fungi</taxon>
        <taxon>Fungi incertae sedis</taxon>
        <taxon>Mucoromycota</taxon>
        <taxon>Mortierellomycotina</taxon>
        <taxon>Mortierellomycetes</taxon>
        <taxon>Mortierellales</taxon>
        <taxon>Mortierellaceae</taxon>
        <taxon>Lunasporangiospora</taxon>
    </lineage>
</organism>
<name>A0A9P6FXY0_9FUNG</name>
<dbReference type="Proteomes" id="UP000780801">
    <property type="component" value="Unassembled WGS sequence"/>
</dbReference>
<sequence length="105" mass="11044">MKAFTTLVVLAAAVVGHCHGWSLNAWASTNYAGRQFSTSTSGTHLLGFTAKSYKWSSIRGDGCCIKFCNGSNEVGNWCQSKSNSNVASPGFNKVVVGCGSTVLNC</sequence>
<keyword evidence="1" id="KW-0732">Signal</keyword>
<gene>
    <name evidence="2" type="ORF">BGW38_009442</name>
</gene>
<reference evidence="2" key="1">
    <citation type="journal article" date="2020" name="Fungal Divers.">
        <title>Resolving the Mortierellaceae phylogeny through synthesis of multi-gene phylogenetics and phylogenomics.</title>
        <authorList>
            <person name="Vandepol N."/>
            <person name="Liber J."/>
            <person name="Desiro A."/>
            <person name="Na H."/>
            <person name="Kennedy M."/>
            <person name="Barry K."/>
            <person name="Grigoriev I.V."/>
            <person name="Miller A.N."/>
            <person name="O'Donnell K."/>
            <person name="Stajich J.E."/>
            <person name="Bonito G."/>
        </authorList>
    </citation>
    <scope>NUCLEOTIDE SEQUENCE</scope>
    <source>
        <strain evidence="2">KOD1015</strain>
    </source>
</reference>
<comment type="caution">
    <text evidence="2">The sequence shown here is derived from an EMBL/GenBank/DDBJ whole genome shotgun (WGS) entry which is preliminary data.</text>
</comment>
<dbReference type="OrthoDB" id="2316279at2759"/>
<feature type="signal peptide" evidence="1">
    <location>
        <begin position="1"/>
        <end position="20"/>
    </location>
</feature>
<accession>A0A9P6FXY0</accession>
<evidence type="ECO:0000313" key="3">
    <source>
        <dbReference type="Proteomes" id="UP000780801"/>
    </source>
</evidence>
<dbReference type="AlphaFoldDB" id="A0A9P6FXY0"/>